<dbReference type="InterPro" id="IPR011111">
    <property type="entry name" value="Plasmid_RepB"/>
</dbReference>
<dbReference type="NCBIfam" id="TIGR00180">
    <property type="entry name" value="parB_part"/>
    <property type="match status" value="1"/>
</dbReference>
<dbReference type="KEGG" id="mhey:H2LOC_021215"/>
<dbReference type="AlphaFoldDB" id="A0A6B8KIW7"/>
<dbReference type="PANTHER" id="PTHR33375">
    <property type="entry name" value="CHROMOSOME-PARTITIONING PROTEIN PARB-RELATED"/>
    <property type="match status" value="1"/>
</dbReference>
<dbReference type="GO" id="GO:0005694">
    <property type="term" value="C:chromosome"/>
    <property type="evidence" value="ECO:0007669"/>
    <property type="project" value="TreeGrafter"/>
</dbReference>
<dbReference type="Gene3D" id="3.90.1530.30">
    <property type="match status" value="1"/>
</dbReference>
<dbReference type="InterPro" id="IPR036086">
    <property type="entry name" value="ParB/Sulfiredoxin_sf"/>
</dbReference>
<evidence type="ECO:0000313" key="5">
    <source>
        <dbReference type="Proteomes" id="UP000309061"/>
    </source>
</evidence>
<evidence type="ECO:0000313" key="4">
    <source>
        <dbReference type="EMBL" id="QGM48316.1"/>
    </source>
</evidence>
<dbReference type="InterPro" id="IPR004437">
    <property type="entry name" value="ParB/RepB/Spo0J"/>
</dbReference>
<dbReference type="Proteomes" id="UP000309061">
    <property type="component" value="Plasmid unnamed2"/>
</dbReference>
<sequence length="341" mass="37476">MEEIAVARKNLLLGLDEDELTLVNSSPDGPSSQSLATRPTLGGRGAVGAMSRSLERISADIDAAKALEQRLLAGADVVELDASTINSSFVSDRLDDGAEDCAVLAASIREHGQQVPILVRPHPEKLGQYQVSYGHRRLRVLRELGLKVRAVVRSLTDEQLVIAQGQENSARRDLSFIERASFASLLEDRGFGRETIMAALTVDKTELSRLISCRRSLPDELVHAIGAAPKAGRRRWMEMADCLQESDASESWLEIRVDPAFQKLDSDARFLRIFAAISNRKSARKAPAWIDAGGKKIARIDDEKGWFRISIDKSVDADFGAFLVDQLPALLRAHRGVPDRS</sequence>
<dbReference type="Pfam" id="PF07506">
    <property type="entry name" value="RepB"/>
    <property type="match status" value="1"/>
</dbReference>
<protein>
    <submittedName>
        <fullName evidence="4">Plasmid partitioning protein RepB</fullName>
    </submittedName>
</protein>
<evidence type="ECO:0000256" key="2">
    <source>
        <dbReference type="SAM" id="MobiDB-lite"/>
    </source>
</evidence>
<organism evidence="4 5">
    <name type="scientific">Methylocystis heyeri</name>
    <dbReference type="NCBI Taxonomy" id="391905"/>
    <lineage>
        <taxon>Bacteria</taxon>
        <taxon>Pseudomonadati</taxon>
        <taxon>Pseudomonadota</taxon>
        <taxon>Alphaproteobacteria</taxon>
        <taxon>Hyphomicrobiales</taxon>
        <taxon>Methylocystaceae</taxon>
        <taxon>Methylocystis</taxon>
    </lineage>
</organism>
<dbReference type="InterPro" id="IPR017819">
    <property type="entry name" value="Plasmid_partition_RepB"/>
</dbReference>
<feature type="domain" description="ParB-like N-terminal" evidence="3">
    <location>
        <begin position="78"/>
        <end position="169"/>
    </location>
</feature>
<comment type="similarity">
    <text evidence="1">Belongs to the ParB family.</text>
</comment>
<dbReference type="OrthoDB" id="7908920at2"/>
<dbReference type="CDD" id="cd16405">
    <property type="entry name" value="RepB_like_N"/>
    <property type="match status" value="1"/>
</dbReference>
<dbReference type="GO" id="GO:0007059">
    <property type="term" value="P:chromosome segregation"/>
    <property type="evidence" value="ECO:0007669"/>
    <property type="project" value="TreeGrafter"/>
</dbReference>
<dbReference type="SUPFAM" id="SSF109709">
    <property type="entry name" value="KorB DNA-binding domain-like"/>
    <property type="match status" value="1"/>
</dbReference>
<dbReference type="EMBL" id="CP046054">
    <property type="protein sequence ID" value="QGM48316.1"/>
    <property type="molecule type" value="Genomic_DNA"/>
</dbReference>
<dbReference type="InterPro" id="IPR050336">
    <property type="entry name" value="Chromosome_partition/occlusion"/>
</dbReference>
<evidence type="ECO:0000259" key="3">
    <source>
        <dbReference type="SMART" id="SM00470"/>
    </source>
</evidence>
<dbReference type="NCBIfam" id="TIGR03454">
    <property type="entry name" value="partition_RepB"/>
    <property type="match status" value="1"/>
</dbReference>
<name>A0A6B8KIW7_9HYPH</name>
<dbReference type="InterPro" id="IPR003115">
    <property type="entry name" value="ParB_N"/>
</dbReference>
<dbReference type="GO" id="GO:0003677">
    <property type="term" value="F:DNA binding"/>
    <property type="evidence" value="ECO:0007669"/>
    <property type="project" value="InterPro"/>
</dbReference>
<evidence type="ECO:0000256" key="1">
    <source>
        <dbReference type="ARBA" id="ARBA00006295"/>
    </source>
</evidence>
<geneLocation type="plasmid" evidence="4">
    <name>unnamed2</name>
</geneLocation>
<dbReference type="Pfam" id="PF02195">
    <property type="entry name" value="ParB_N"/>
    <property type="match status" value="1"/>
</dbReference>
<dbReference type="SMART" id="SM00470">
    <property type="entry name" value="ParB"/>
    <property type="match status" value="1"/>
</dbReference>
<reference evidence="4 5" key="1">
    <citation type="submission" date="2019-11" db="EMBL/GenBank/DDBJ databases">
        <title>The genome sequence of Methylocystis heyeri.</title>
        <authorList>
            <person name="Oshkin I.Y."/>
            <person name="Miroshnikov K."/>
            <person name="Dedysh S.N."/>
        </authorList>
    </citation>
    <scope>NUCLEOTIDE SEQUENCE [LARGE SCALE GENOMIC DNA]</scope>
    <source>
        <strain evidence="4 5">H2</strain>
        <plasmid evidence="4 5">unnamed2</plasmid>
    </source>
</reference>
<keyword evidence="5" id="KW-1185">Reference proteome</keyword>
<keyword evidence="4" id="KW-0614">Plasmid</keyword>
<dbReference type="InterPro" id="IPR037972">
    <property type="entry name" value="RepB_N"/>
</dbReference>
<dbReference type="PANTHER" id="PTHR33375:SF1">
    <property type="entry name" value="CHROMOSOME-PARTITIONING PROTEIN PARB-RELATED"/>
    <property type="match status" value="1"/>
</dbReference>
<gene>
    <name evidence="4" type="primary">repB</name>
    <name evidence="4" type="ORF">H2LOC_021215</name>
</gene>
<dbReference type="SUPFAM" id="SSF110849">
    <property type="entry name" value="ParB/Sulfiredoxin"/>
    <property type="match status" value="1"/>
</dbReference>
<feature type="region of interest" description="Disordered" evidence="2">
    <location>
        <begin position="23"/>
        <end position="46"/>
    </location>
</feature>
<accession>A0A6B8KIW7</accession>
<proteinExistence type="inferred from homology"/>
<dbReference type="Gene3D" id="1.10.10.2830">
    <property type="match status" value="1"/>
</dbReference>
<feature type="compositionally biased region" description="Polar residues" evidence="2">
    <location>
        <begin position="23"/>
        <end position="37"/>
    </location>
</feature>